<dbReference type="InterPro" id="IPR051263">
    <property type="entry name" value="C-type_cytochrome_biogenesis"/>
</dbReference>
<evidence type="ECO:0000313" key="7">
    <source>
        <dbReference type="EMBL" id="MFC5583957.1"/>
    </source>
</evidence>
<name>A0ABW0T4A6_9HYPH</name>
<dbReference type="InterPro" id="IPR056413">
    <property type="entry name" value="TPR_CcmH_CycH"/>
</dbReference>
<dbReference type="PANTHER" id="PTHR47870:SF1">
    <property type="entry name" value="CYTOCHROME C-TYPE BIOGENESIS PROTEIN CCMH"/>
    <property type="match status" value="1"/>
</dbReference>
<keyword evidence="8" id="KW-1185">Reference proteome</keyword>
<dbReference type="RefSeq" id="WP_223020204.1">
    <property type="nucleotide sequence ID" value="NZ_CP078143.1"/>
</dbReference>
<evidence type="ECO:0000256" key="5">
    <source>
        <dbReference type="SAM" id="MobiDB-lite"/>
    </source>
</evidence>
<evidence type="ECO:0000256" key="2">
    <source>
        <dbReference type="ARBA" id="ARBA00022737"/>
    </source>
</evidence>
<dbReference type="InterPro" id="IPR011990">
    <property type="entry name" value="TPR-like_helical_dom_sf"/>
</dbReference>
<keyword evidence="2" id="KW-0677">Repeat</keyword>
<evidence type="ECO:0000259" key="6">
    <source>
        <dbReference type="Pfam" id="PF23914"/>
    </source>
</evidence>
<dbReference type="Gene3D" id="1.25.40.10">
    <property type="entry name" value="Tetratricopeptide repeat domain"/>
    <property type="match status" value="2"/>
</dbReference>
<comment type="subcellular location">
    <subcellularLocation>
        <location evidence="1">Cell envelope</location>
    </subcellularLocation>
</comment>
<dbReference type="EMBL" id="JBHSNB010000001">
    <property type="protein sequence ID" value="MFC5583957.1"/>
    <property type="molecule type" value="Genomic_DNA"/>
</dbReference>
<evidence type="ECO:0000313" key="8">
    <source>
        <dbReference type="Proteomes" id="UP001596107"/>
    </source>
</evidence>
<dbReference type="Pfam" id="PF23914">
    <property type="entry name" value="TPR_CcmH_CycH"/>
    <property type="match status" value="1"/>
</dbReference>
<evidence type="ECO:0000256" key="3">
    <source>
        <dbReference type="ARBA" id="ARBA00022748"/>
    </source>
</evidence>
<evidence type="ECO:0000256" key="1">
    <source>
        <dbReference type="ARBA" id="ARBA00004196"/>
    </source>
</evidence>
<feature type="region of interest" description="Disordered" evidence="5">
    <location>
        <begin position="264"/>
        <end position="293"/>
    </location>
</feature>
<dbReference type="NCBIfam" id="TIGR03142">
    <property type="entry name" value="cytochro_ccmI"/>
    <property type="match status" value="1"/>
</dbReference>
<sequence>MLFWIFAAFLTLVAACAVLRPFTVRQDAAEDARAHDIEVYRDQLGEVERDAKRGLIGQQEAEQARAEISRRILQVSYTAGDRVENTANRRVTRLTAAAAVLAIPLVSWGLYVLTGSPGMPAQPLHTRAPAGPADAPIGDLVARAETHLAANPDDARGWQVLAPVYMRLGRFADAQTALKNIMRLSSETADLKATLGEAMVGAARGMVTAEAEGIFKQALALDPKEPKARFFLGLARAQEGATEDAQTIWRGMLDNLPEASPWREAAQQALAQSGGGAASARGPTEGEVAAASDLSETDRQAMIEGMVTGLDEKLRENPSDLEGWRRLIRSYIVLQRPEAAKKALERAVAAFGDKAPESAELKGFAANLGVTIE</sequence>
<evidence type="ECO:0000256" key="4">
    <source>
        <dbReference type="ARBA" id="ARBA00022803"/>
    </source>
</evidence>
<keyword evidence="4" id="KW-0802">TPR repeat</keyword>
<dbReference type="Proteomes" id="UP001596107">
    <property type="component" value="Unassembled WGS sequence"/>
</dbReference>
<comment type="caution">
    <text evidence="7">The sequence shown here is derived from an EMBL/GenBank/DDBJ whole genome shotgun (WGS) entry which is preliminary data.</text>
</comment>
<proteinExistence type="predicted"/>
<accession>A0ABW0T4A6</accession>
<organism evidence="7 8">
    <name type="scientific">Nitratireductor kimnyeongensis</name>
    <dbReference type="NCBI Taxonomy" id="430679"/>
    <lineage>
        <taxon>Bacteria</taxon>
        <taxon>Pseudomonadati</taxon>
        <taxon>Pseudomonadota</taxon>
        <taxon>Alphaproteobacteria</taxon>
        <taxon>Hyphomicrobiales</taxon>
        <taxon>Phyllobacteriaceae</taxon>
        <taxon>Nitratireductor</taxon>
    </lineage>
</organism>
<dbReference type="InterPro" id="IPR017560">
    <property type="entry name" value="Cyt_c_biogenesis_CcmI"/>
</dbReference>
<dbReference type="SUPFAM" id="SSF48452">
    <property type="entry name" value="TPR-like"/>
    <property type="match status" value="1"/>
</dbReference>
<dbReference type="PANTHER" id="PTHR47870">
    <property type="entry name" value="CYTOCHROME C-TYPE BIOGENESIS PROTEIN CCMH"/>
    <property type="match status" value="1"/>
</dbReference>
<protein>
    <submittedName>
        <fullName evidence="7">C-type cytochrome biogenesis protein CcmI</fullName>
    </submittedName>
</protein>
<gene>
    <name evidence="7" type="primary">ccmI</name>
    <name evidence="7" type="ORF">ACFPOD_02455</name>
</gene>
<keyword evidence="3" id="KW-0201">Cytochrome c-type biogenesis</keyword>
<reference evidence="8" key="1">
    <citation type="journal article" date="2019" name="Int. J. Syst. Evol. Microbiol.">
        <title>The Global Catalogue of Microorganisms (GCM) 10K type strain sequencing project: providing services to taxonomists for standard genome sequencing and annotation.</title>
        <authorList>
            <consortium name="The Broad Institute Genomics Platform"/>
            <consortium name="The Broad Institute Genome Sequencing Center for Infectious Disease"/>
            <person name="Wu L."/>
            <person name="Ma J."/>
        </authorList>
    </citation>
    <scope>NUCLEOTIDE SEQUENCE [LARGE SCALE GENOMIC DNA]</scope>
    <source>
        <strain evidence="8">JCM 3366</strain>
    </source>
</reference>
<feature type="domain" description="Cytochrome c-type biogenesis protein H TPR" evidence="6">
    <location>
        <begin position="146"/>
        <end position="261"/>
    </location>
</feature>